<accession>A0A644W6E1</accession>
<gene>
    <name evidence="1" type="ORF">SDC9_45291</name>
</gene>
<dbReference type="EMBL" id="VSSQ01000645">
    <property type="protein sequence ID" value="MPL99076.1"/>
    <property type="molecule type" value="Genomic_DNA"/>
</dbReference>
<comment type="caution">
    <text evidence="1">The sequence shown here is derived from an EMBL/GenBank/DDBJ whole genome shotgun (WGS) entry which is preliminary data.</text>
</comment>
<proteinExistence type="predicted"/>
<protein>
    <submittedName>
        <fullName evidence="1">Uncharacterized protein</fullName>
    </submittedName>
</protein>
<sequence length="344" mass="40820">MKKIILPFIILLIVPLSFIKAQDEVDDTYFNYEVFCIDTITIKNPILLEYKYKYKHRTGKRKRIVGRLFYYSKEETESSYKLITSKDNIDSLCLKYNDKKDKILLDDSCYLLKYGPSALINSCGVNTSFDLDGILKPYRKNIRYAWRELFPETPNKCKDKISYSDDYPTDKFVIFLYKADKYGFFSDNELYKGLYIKVAVPIIDDTSTYPIKYNIIDTLDNVIINKEGYKLVQTFDNEKKENKIFISKYDTLISVIDVPEKSQRNVYVKRNKSGFELTFGYFDSLNIEHSKKFIFKYKDSKFFLTNLHTYIIDDENMRRAEPIPIKKKIKPQVPIDKFRLEDYL</sequence>
<name>A0A644W6E1_9ZZZZ</name>
<evidence type="ECO:0000313" key="1">
    <source>
        <dbReference type="EMBL" id="MPL99076.1"/>
    </source>
</evidence>
<reference evidence="1" key="1">
    <citation type="submission" date="2019-08" db="EMBL/GenBank/DDBJ databases">
        <authorList>
            <person name="Kucharzyk K."/>
            <person name="Murdoch R.W."/>
            <person name="Higgins S."/>
            <person name="Loffler F."/>
        </authorList>
    </citation>
    <scope>NUCLEOTIDE SEQUENCE</scope>
</reference>
<dbReference type="AlphaFoldDB" id="A0A644W6E1"/>
<organism evidence="1">
    <name type="scientific">bioreactor metagenome</name>
    <dbReference type="NCBI Taxonomy" id="1076179"/>
    <lineage>
        <taxon>unclassified sequences</taxon>
        <taxon>metagenomes</taxon>
        <taxon>ecological metagenomes</taxon>
    </lineage>
</organism>